<dbReference type="InterPro" id="IPR011050">
    <property type="entry name" value="Pectin_lyase_fold/virulence"/>
</dbReference>
<dbReference type="PANTHER" id="PTHR31375">
    <property type="match status" value="1"/>
</dbReference>
<protein>
    <recommendedName>
        <fullName evidence="11">Polygalacturonase</fullName>
    </recommendedName>
</protein>
<evidence type="ECO:0000256" key="3">
    <source>
        <dbReference type="ARBA" id="ARBA00022512"/>
    </source>
</evidence>
<dbReference type="InterPro" id="IPR006626">
    <property type="entry name" value="PbH1"/>
</dbReference>
<dbReference type="InterPro" id="IPR000743">
    <property type="entry name" value="Glyco_hydro_28"/>
</dbReference>
<evidence type="ECO:0008006" key="11">
    <source>
        <dbReference type="Google" id="ProtNLM"/>
    </source>
</evidence>
<sequence>MVIFKHMKQNMKHYSVFLSSIFVFYCLFTIIEGRKFHSSCKKHHKGYGHSCNSTTIFNIMSFGAKASGVSDDSKKLVMAWKSACKVPEGVVQIPLGHKFLIKPVTLQGPCTGHVTFQIDGTLLAPSKIGSWSKSNLFQWINFKWVQNLTIQGSGIVDGQGYNWWNPMKSKHISDIKPTALRFYASEDITIRDITINNSPQVHLKFDNSRGVKVNNITISSPGNSPNTDGIHLQNTRDVEIMYSNIGTGDDCVSIQTGCSNVHIHHINCGPGHGISIGGLGKDKSIACVSDILIENSIIENTLYGARIKTWQGGVGLVKNVTFSNIQIVDVNFPIVINQYYCDKSLCQNQTGSIAIKGVNFDKIVGTYSTQPIHLACSDEIPCTDIDLSDIQLKPSRGPLGGSQLQQALCWNSYGKSKGPLVPYSINYCLRKGGDDSIHPISGSSNELC</sequence>
<gene>
    <name evidence="9" type="ORF">LSAT_V11C400159270</name>
</gene>
<evidence type="ECO:0000256" key="5">
    <source>
        <dbReference type="ARBA" id="ARBA00022801"/>
    </source>
</evidence>
<reference evidence="9 10" key="1">
    <citation type="journal article" date="2017" name="Nat. Commun.">
        <title>Genome assembly with in vitro proximity ligation data and whole-genome triplication in lettuce.</title>
        <authorList>
            <person name="Reyes-Chin-Wo S."/>
            <person name="Wang Z."/>
            <person name="Yang X."/>
            <person name="Kozik A."/>
            <person name="Arikit S."/>
            <person name="Song C."/>
            <person name="Xia L."/>
            <person name="Froenicke L."/>
            <person name="Lavelle D.O."/>
            <person name="Truco M.J."/>
            <person name="Xia R."/>
            <person name="Zhu S."/>
            <person name="Xu C."/>
            <person name="Xu H."/>
            <person name="Xu X."/>
            <person name="Cox K."/>
            <person name="Korf I."/>
            <person name="Meyers B.C."/>
            <person name="Michelmore R.W."/>
        </authorList>
    </citation>
    <scope>NUCLEOTIDE SEQUENCE [LARGE SCALE GENOMIC DNA]</scope>
    <source>
        <strain evidence="10">cv. Salinas</strain>
        <tissue evidence="9">Seedlings</tissue>
    </source>
</reference>
<keyword evidence="6 8" id="KW-0326">Glycosidase</keyword>
<dbReference type="EMBL" id="NBSK02000004">
    <property type="protein sequence ID" value="KAJ0208951.1"/>
    <property type="molecule type" value="Genomic_DNA"/>
</dbReference>
<keyword evidence="10" id="KW-1185">Reference proteome</keyword>
<evidence type="ECO:0000256" key="6">
    <source>
        <dbReference type="ARBA" id="ARBA00023295"/>
    </source>
</evidence>
<dbReference type="GO" id="GO:0005975">
    <property type="term" value="P:carbohydrate metabolic process"/>
    <property type="evidence" value="ECO:0007669"/>
    <property type="project" value="InterPro"/>
</dbReference>
<dbReference type="Gene3D" id="2.160.20.10">
    <property type="entry name" value="Single-stranded right-handed beta-helix, Pectin lyase-like"/>
    <property type="match status" value="1"/>
</dbReference>
<comment type="subcellular location">
    <subcellularLocation>
        <location evidence="1">Secreted</location>
        <location evidence="1">Cell wall</location>
    </subcellularLocation>
</comment>
<dbReference type="Proteomes" id="UP000235145">
    <property type="component" value="Unassembled WGS sequence"/>
</dbReference>
<accession>A0A9R1VMC4</accession>
<proteinExistence type="inferred from homology"/>
<comment type="similarity">
    <text evidence="2 8">Belongs to the glycosyl hydrolase 28 family.</text>
</comment>
<comment type="caution">
    <text evidence="9">The sequence shown here is derived from an EMBL/GenBank/DDBJ whole genome shotgun (WGS) entry which is preliminary data.</text>
</comment>
<dbReference type="InterPro" id="IPR012334">
    <property type="entry name" value="Pectin_lyas_fold"/>
</dbReference>
<evidence type="ECO:0000256" key="7">
    <source>
        <dbReference type="ARBA" id="ARBA00023316"/>
    </source>
</evidence>
<evidence type="ECO:0000256" key="2">
    <source>
        <dbReference type="ARBA" id="ARBA00008834"/>
    </source>
</evidence>
<dbReference type="GO" id="GO:0071555">
    <property type="term" value="P:cell wall organization"/>
    <property type="evidence" value="ECO:0007669"/>
    <property type="project" value="UniProtKB-KW"/>
</dbReference>
<evidence type="ECO:0000256" key="4">
    <source>
        <dbReference type="ARBA" id="ARBA00022525"/>
    </source>
</evidence>
<evidence type="ECO:0000256" key="8">
    <source>
        <dbReference type="RuleBase" id="RU361169"/>
    </source>
</evidence>
<keyword evidence="5 8" id="KW-0378">Hydrolase</keyword>
<keyword evidence="4" id="KW-0964">Secreted</keyword>
<dbReference type="SMART" id="SM00710">
    <property type="entry name" value="PbH1"/>
    <property type="match status" value="6"/>
</dbReference>
<name>A0A9R1VMC4_LACSA</name>
<keyword evidence="3" id="KW-0134">Cell wall</keyword>
<organism evidence="9 10">
    <name type="scientific">Lactuca sativa</name>
    <name type="common">Garden lettuce</name>
    <dbReference type="NCBI Taxonomy" id="4236"/>
    <lineage>
        <taxon>Eukaryota</taxon>
        <taxon>Viridiplantae</taxon>
        <taxon>Streptophyta</taxon>
        <taxon>Embryophyta</taxon>
        <taxon>Tracheophyta</taxon>
        <taxon>Spermatophyta</taxon>
        <taxon>Magnoliopsida</taxon>
        <taxon>eudicotyledons</taxon>
        <taxon>Gunneridae</taxon>
        <taxon>Pentapetalae</taxon>
        <taxon>asterids</taxon>
        <taxon>campanulids</taxon>
        <taxon>Asterales</taxon>
        <taxon>Asteraceae</taxon>
        <taxon>Cichorioideae</taxon>
        <taxon>Cichorieae</taxon>
        <taxon>Lactucinae</taxon>
        <taxon>Lactuca</taxon>
    </lineage>
</organism>
<dbReference type="AlphaFoldDB" id="A0A9R1VMC4"/>
<keyword evidence="7" id="KW-0961">Cell wall biogenesis/degradation</keyword>
<dbReference type="GO" id="GO:0004650">
    <property type="term" value="F:polygalacturonase activity"/>
    <property type="evidence" value="ECO:0007669"/>
    <property type="project" value="InterPro"/>
</dbReference>
<dbReference type="Pfam" id="PF00295">
    <property type="entry name" value="Glyco_hydro_28"/>
    <property type="match status" value="1"/>
</dbReference>
<evidence type="ECO:0000256" key="1">
    <source>
        <dbReference type="ARBA" id="ARBA00004191"/>
    </source>
</evidence>
<evidence type="ECO:0000313" key="9">
    <source>
        <dbReference type="EMBL" id="KAJ0208951.1"/>
    </source>
</evidence>
<evidence type="ECO:0000313" key="10">
    <source>
        <dbReference type="Proteomes" id="UP000235145"/>
    </source>
</evidence>
<dbReference type="SUPFAM" id="SSF51126">
    <property type="entry name" value="Pectin lyase-like"/>
    <property type="match status" value="1"/>
</dbReference>